<reference evidence="5" key="2">
    <citation type="journal article" date="2023" name="IMA Fungus">
        <title>Comparative genomic study of the Penicillium genus elucidates a diverse pangenome and 15 lateral gene transfer events.</title>
        <authorList>
            <person name="Petersen C."/>
            <person name="Sorensen T."/>
            <person name="Nielsen M.R."/>
            <person name="Sondergaard T.E."/>
            <person name="Sorensen J.L."/>
            <person name="Fitzpatrick D.A."/>
            <person name="Frisvad J.C."/>
            <person name="Nielsen K.L."/>
        </authorList>
    </citation>
    <scope>NUCLEOTIDE SEQUENCE</scope>
    <source>
        <strain evidence="5">IBT 29677</strain>
    </source>
</reference>
<feature type="region of interest" description="Disordered" evidence="2">
    <location>
        <begin position="150"/>
        <end position="201"/>
    </location>
</feature>
<proteinExistence type="predicted"/>
<keyword evidence="1 3" id="KW-0732">Signal</keyword>
<dbReference type="Pfam" id="PF10342">
    <property type="entry name" value="Kre9_KNH"/>
    <property type="match status" value="1"/>
</dbReference>
<evidence type="ECO:0000313" key="6">
    <source>
        <dbReference type="Proteomes" id="UP001147747"/>
    </source>
</evidence>
<dbReference type="AlphaFoldDB" id="A0A9W9VR00"/>
<evidence type="ECO:0000256" key="3">
    <source>
        <dbReference type="SAM" id="SignalP"/>
    </source>
</evidence>
<evidence type="ECO:0000313" key="5">
    <source>
        <dbReference type="EMBL" id="KAJ5387718.1"/>
    </source>
</evidence>
<dbReference type="GeneID" id="81373876"/>
<keyword evidence="6" id="KW-1185">Reference proteome</keyword>
<feature type="compositionally biased region" description="Low complexity" evidence="2">
    <location>
        <begin position="150"/>
        <end position="198"/>
    </location>
</feature>
<feature type="domain" description="Yeast cell wall synthesis Kre9/Knh1-like N-terminal" evidence="4">
    <location>
        <begin position="23"/>
        <end position="116"/>
    </location>
</feature>
<accession>A0A9W9VR00</accession>
<sequence>MRTTILSFLIAFTATAAGLVITSPTVGQNVDNSKSVTVKWHAVETDPDTFSIYLINQNVYPPTQELVASDVPKSKGSYTINAKSIDGVDTGRGYQVNFVSDTDTQAILAQSSQFKVADHADLTASSGKETATATDYTSATDSLSITDFTSATDSTSAASETTSLSATTSMTSLSASTTTDSSTASSTSPTTTHTSTTTEPWDLLLLLQPKPNTTEDPIPTSLRTAIKAEYKIPTGIPSKLITSYATRNKVLQDKASSIPLTGSLERHLASGSKSTSQNLEISPSLVSFMEELSKTHPGPVTMLNLLHFQQPGGKQSYYQYGQAFVPVAGKRGGDAKLVGNVVTPQLQHSSKDPSSSSRAAVAEEWWNEISLVHYPSIRHFCDMLAGDDYQAINEKYRLS</sequence>
<reference evidence="5" key="1">
    <citation type="submission" date="2022-12" db="EMBL/GenBank/DDBJ databases">
        <authorList>
            <person name="Petersen C."/>
        </authorList>
    </citation>
    <scope>NUCLEOTIDE SEQUENCE</scope>
    <source>
        <strain evidence="5">IBT 29677</strain>
    </source>
</reference>
<evidence type="ECO:0000256" key="1">
    <source>
        <dbReference type="ARBA" id="ARBA00022729"/>
    </source>
</evidence>
<comment type="caution">
    <text evidence="5">The sequence shown here is derived from an EMBL/GenBank/DDBJ whole genome shotgun (WGS) entry which is preliminary data.</text>
</comment>
<evidence type="ECO:0000256" key="2">
    <source>
        <dbReference type="SAM" id="MobiDB-lite"/>
    </source>
</evidence>
<dbReference type="Proteomes" id="UP001147747">
    <property type="component" value="Unassembled WGS sequence"/>
</dbReference>
<gene>
    <name evidence="5" type="ORF">N7509_010259</name>
</gene>
<dbReference type="OrthoDB" id="265717at2759"/>
<dbReference type="PANTHER" id="PTHR40257:SF1">
    <property type="entry name" value="DUF1330 DOMAIN-CONTAINING PROTEIN"/>
    <property type="match status" value="1"/>
</dbReference>
<dbReference type="EMBL" id="JAPZBU010000009">
    <property type="protein sequence ID" value="KAJ5387718.1"/>
    <property type="molecule type" value="Genomic_DNA"/>
</dbReference>
<dbReference type="PANTHER" id="PTHR40257">
    <property type="match status" value="1"/>
</dbReference>
<organism evidence="5 6">
    <name type="scientific">Penicillium cosmopolitanum</name>
    <dbReference type="NCBI Taxonomy" id="1131564"/>
    <lineage>
        <taxon>Eukaryota</taxon>
        <taxon>Fungi</taxon>
        <taxon>Dikarya</taxon>
        <taxon>Ascomycota</taxon>
        <taxon>Pezizomycotina</taxon>
        <taxon>Eurotiomycetes</taxon>
        <taxon>Eurotiomycetidae</taxon>
        <taxon>Eurotiales</taxon>
        <taxon>Aspergillaceae</taxon>
        <taxon>Penicillium</taxon>
    </lineage>
</organism>
<name>A0A9W9VR00_9EURO</name>
<dbReference type="Gene3D" id="3.30.70.100">
    <property type="match status" value="1"/>
</dbReference>
<feature type="signal peptide" evidence="3">
    <location>
        <begin position="1"/>
        <end position="18"/>
    </location>
</feature>
<dbReference type="RefSeq" id="XP_056485516.1">
    <property type="nucleotide sequence ID" value="XM_056634896.1"/>
</dbReference>
<feature type="chain" id="PRO_5040860899" description="Yeast cell wall synthesis Kre9/Knh1-like N-terminal domain-containing protein" evidence="3">
    <location>
        <begin position="19"/>
        <end position="399"/>
    </location>
</feature>
<dbReference type="InterPro" id="IPR018466">
    <property type="entry name" value="Kre9/Knh1-like_N"/>
</dbReference>
<protein>
    <recommendedName>
        <fullName evidence="4">Yeast cell wall synthesis Kre9/Knh1-like N-terminal domain-containing protein</fullName>
    </recommendedName>
</protein>
<evidence type="ECO:0000259" key="4">
    <source>
        <dbReference type="Pfam" id="PF10342"/>
    </source>
</evidence>